<proteinExistence type="predicted"/>
<evidence type="ECO:0000256" key="1">
    <source>
        <dbReference type="SAM" id="MobiDB-lite"/>
    </source>
</evidence>
<sequence length="124" mass="13706">MIAQRSTDQRFSWKRSWTSTTTINVPTNVRSGVIPFERGGRDDGRSNRGEFQRVRTHVCYIDYLAPPTRTTGAKQAANRTRKSASSSPRGGDERRRAIGATLFTGSAEGLATSTSEHFLEGADR</sequence>
<evidence type="ECO:0000313" key="2">
    <source>
        <dbReference type="EMBL" id="KAK7597988.1"/>
    </source>
</evidence>
<dbReference type="EMBL" id="JBBCAQ010000016">
    <property type="protein sequence ID" value="KAK7597988.1"/>
    <property type="molecule type" value="Genomic_DNA"/>
</dbReference>
<name>A0AAN9TMC6_9HEMI</name>
<protein>
    <submittedName>
        <fullName evidence="2">Uncharacterized protein</fullName>
    </submittedName>
</protein>
<feature type="region of interest" description="Disordered" evidence="1">
    <location>
        <begin position="69"/>
        <end position="124"/>
    </location>
</feature>
<reference evidence="2 3" key="1">
    <citation type="submission" date="2024-03" db="EMBL/GenBank/DDBJ databases">
        <title>Adaptation during the transition from Ophiocordyceps entomopathogen to insect associate is accompanied by gene loss and intensified selection.</title>
        <authorList>
            <person name="Ward C.M."/>
            <person name="Onetto C.A."/>
            <person name="Borneman A.R."/>
        </authorList>
    </citation>
    <scope>NUCLEOTIDE SEQUENCE [LARGE SCALE GENOMIC DNA]</scope>
    <source>
        <strain evidence="2">AWRI1</strain>
        <tissue evidence="2">Single Adult Female</tissue>
    </source>
</reference>
<keyword evidence="3" id="KW-1185">Reference proteome</keyword>
<evidence type="ECO:0000313" key="3">
    <source>
        <dbReference type="Proteomes" id="UP001367676"/>
    </source>
</evidence>
<dbReference type="AlphaFoldDB" id="A0AAN9TMC6"/>
<dbReference type="Proteomes" id="UP001367676">
    <property type="component" value="Unassembled WGS sequence"/>
</dbReference>
<comment type="caution">
    <text evidence="2">The sequence shown here is derived from an EMBL/GenBank/DDBJ whole genome shotgun (WGS) entry which is preliminary data.</text>
</comment>
<accession>A0AAN9TMC6</accession>
<organism evidence="2 3">
    <name type="scientific">Parthenolecanium corni</name>
    <dbReference type="NCBI Taxonomy" id="536013"/>
    <lineage>
        <taxon>Eukaryota</taxon>
        <taxon>Metazoa</taxon>
        <taxon>Ecdysozoa</taxon>
        <taxon>Arthropoda</taxon>
        <taxon>Hexapoda</taxon>
        <taxon>Insecta</taxon>
        <taxon>Pterygota</taxon>
        <taxon>Neoptera</taxon>
        <taxon>Paraneoptera</taxon>
        <taxon>Hemiptera</taxon>
        <taxon>Sternorrhyncha</taxon>
        <taxon>Coccoidea</taxon>
        <taxon>Coccidae</taxon>
        <taxon>Parthenolecanium</taxon>
    </lineage>
</organism>
<gene>
    <name evidence="2" type="ORF">V9T40_014944</name>
</gene>